<gene>
    <name evidence="1" type="ORF">GCM10010979_10530</name>
</gene>
<dbReference type="Proteomes" id="UP000606922">
    <property type="component" value="Unassembled WGS sequence"/>
</dbReference>
<reference evidence="1" key="1">
    <citation type="journal article" date="2014" name="Int. J. Syst. Evol. Microbiol.">
        <title>Complete genome sequence of Corynebacterium casei LMG S-19264T (=DSM 44701T), isolated from a smear-ripened cheese.</title>
        <authorList>
            <consortium name="US DOE Joint Genome Institute (JGI-PGF)"/>
            <person name="Walter F."/>
            <person name="Albersmeier A."/>
            <person name="Kalinowski J."/>
            <person name="Ruckert C."/>
        </authorList>
    </citation>
    <scope>NUCLEOTIDE SEQUENCE</scope>
    <source>
        <strain evidence="1">CGMCC 1.12813</strain>
    </source>
</reference>
<accession>A0A916SGH8</accession>
<dbReference type="EMBL" id="BMGB01000001">
    <property type="protein sequence ID" value="GGA97943.1"/>
    <property type="molecule type" value="Genomic_DNA"/>
</dbReference>
<evidence type="ECO:0000313" key="1">
    <source>
        <dbReference type="EMBL" id="GGA97943.1"/>
    </source>
</evidence>
<organism evidence="1 2">
    <name type="scientific">Conyzicola nivalis</name>
    <dbReference type="NCBI Taxonomy" id="1477021"/>
    <lineage>
        <taxon>Bacteria</taxon>
        <taxon>Bacillati</taxon>
        <taxon>Actinomycetota</taxon>
        <taxon>Actinomycetes</taxon>
        <taxon>Micrococcales</taxon>
        <taxon>Microbacteriaceae</taxon>
        <taxon>Conyzicola</taxon>
    </lineage>
</organism>
<keyword evidence="2" id="KW-1185">Reference proteome</keyword>
<name>A0A916SGH8_9MICO</name>
<proteinExistence type="predicted"/>
<protein>
    <submittedName>
        <fullName evidence="1">Uncharacterized protein</fullName>
    </submittedName>
</protein>
<reference evidence="1" key="2">
    <citation type="submission" date="2020-09" db="EMBL/GenBank/DDBJ databases">
        <authorList>
            <person name="Sun Q."/>
            <person name="Zhou Y."/>
        </authorList>
    </citation>
    <scope>NUCLEOTIDE SEQUENCE</scope>
    <source>
        <strain evidence="1">CGMCC 1.12813</strain>
    </source>
</reference>
<sequence>MVTSANSIATSVIGFCRPVSTFASLIGMGSGNIVERKRTLRILSTVVAVLTRLLRLGGGGAVIV</sequence>
<comment type="caution">
    <text evidence="1">The sequence shown here is derived from an EMBL/GenBank/DDBJ whole genome shotgun (WGS) entry which is preliminary data.</text>
</comment>
<dbReference type="AlphaFoldDB" id="A0A916SGH8"/>
<evidence type="ECO:0000313" key="2">
    <source>
        <dbReference type="Proteomes" id="UP000606922"/>
    </source>
</evidence>